<evidence type="ECO:0000256" key="4">
    <source>
        <dbReference type="ARBA" id="ARBA00022759"/>
    </source>
</evidence>
<evidence type="ECO:0000256" key="5">
    <source>
        <dbReference type="ARBA" id="ARBA00022801"/>
    </source>
</evidence>
<dbReference type="Pfam" id="PF17917">
    <property type="entry name" value="RT_RNaseH"/>
    <property type="match status" value="1"/>
</dbReference>
<keyword evidence="4" id="KW-0255">Endonuclease</keyword>
<evidence type="ECO:0000259" key="7">
    <source>
        <dbReference type="Pfam" id="PF17917"/>
    </source>
</evidence>
<dbReference type="GO" id="GO:0016787">
    <property type="term" value="F:hydrolase activity"/>
    <property type="evidence" value="ECO:0007669"/>
    <property type="project" value="UniProtKB-KW"/>
</dbReference>
<keyword evidence="3" id="KW-0540">Nuclease</keyword>
<dbReference type="InterPro" id="IPR012337">
    <property type="entry name" value="RNaseH-like_sf"/>
</dbReference>
<dbReference type="SUPFAM" id="SSF53098">
    <property type="entry name" value="Ribonuclease H-like"/>
    <property type="match status" value="1"/>
</dbReference>
<evidence type="ECO:0000313" key="8">
    <source>
        <dbReference type="EMBL" id="KRX39966.1"/>
    </source>
</evidence>
<dbReference type="PANTHER" id="PTHR37984">
    <property type="entry name" value="PROTEIN CBG26694"/>
    <property type="match status" value="1"/>
</dbReference>
<dbReference type="GO" id="GO:0003964">
    <property type="term" value="F:RNA-directed DNA polymerase activity"/>
    <property type="evidence" value="ECO:0007669"/>
    <property type="project" value="UniProtKB-KW"/>
</dbReference>
<dbReference type="InterPro" id="IPR041373">
    <property type="entry name" value="RT_RNaseH"/>
</dbReference>
<proteinExistence type="predicted"/>
<keyword evidence="9" id="KW-1185">Reference proteome</keyword>
<evidence type="ECO:0000256" key="2">
    <source>
        <dbReference type="ARBA" id="ARBA00022695"/>
    </source>
</evidence>
<dbReference type="Gene3D" id="3.30.420.10">
    <property type="entry name" value="Ribonuclease H-like superfamily/Ribonuclease H"/>
    <property type="match status" value="1"/>
</dbReference>
<name>A0A0V0TM76_9BILA</name>
<dbReference type="AlphaFoldDB" id="A0A0V0TM76"/>
<sequence>LGAILEQRGRVITFASRSLKKSERNYSAIEKECLAIIFTLKTFRHYLLGRSFTILSDHAPLQWLAAQKMDGRLARWALSLQEYYYIYITLLHYITDSFTKWLEALPMKDQTATTVARKLTAVFCRFGIPETTLCYQNVMWKPKYSRRIEEIRRSNREIFEKSSEWRKLTEKMEEYKAARKEAINSNDSSNLANSNDNQAAASPANRNILPEQQAEQASSTNAENNTIMSYIPTLFTGLILCIIDHLITNLF</sequence>
<keyword evidence="1" id="KW-0808">Transferase</keyword>
<dbReference type="GO" id="GO:0004519">
    <property type="term" value="F:endonuclease activity"/>
    <property type="evidence" value="ECO:0007669"/>
    <property type="project" value="UniProtKB-KW"/>
</dbReference>
<dbReference type="EMBL" id="JYDJ01000215">
    <property type="protein sequence ID" value="KRX39966.1"/>
    <property type="molecule type" value="Genomic_DNA"/>
</dbReference>
<dbReference type="GO" id="GO:0042575">
    <property type="term" value="C:DNA polymerase complex"/>
    <property type="evidence" value="ECO:0007669"/>
    <property type="project" value="UniProtKB-ARBA"/>
</dbReference>
<comment type="caution">
    <text evidence="8">The sequence shown here is derived from an EMBL/GenBank/DDBJ whole genome shotgun (WGS) entry which is preliminary data.</text>
</comment>
<reference evidence="8 9" key="1">
    <citation type="submission" date="2015-01" db="EMBL/GenBank/DDBJ databases">
        <title>Evolution of Trichinella species and genotypes.</title>
        <authorList>
            <person name="Korhonen P.K."/>
            <person name="Edoardo P."/>
            <person name="Giuseppe L.R."/>
            <person name="Gasser R.B."/>
        </authorList>
    </citation>
    <scope>NUCLEOTIDE SEQUENCE [LARGE SCALE GENOMIC DNA]</scope>
    <source>
        <strain evidence="8">ISS417</strain>
    </source>
</reference>
<keyword evidence="6" id="KW-0695">RNA-directed DNA polymerase</keyword>
<evidence type="ECO:0000256" key="6">
    <source>
        <dbReference type="ARBA" id="ARBA00022918"/>
    </source>
</evidence>
<evidence type="ECO:0000256" key="3">
    <source>
        <dbReference type="ARBA" id="ARBA00022722"/>
    </source>
</evidence>
<feature type="non-terminal residue" evidence="8">
    <location>
        <position position="1"/>
    </location>
</feature>
<feature type="domain" description="Reverse transcriptase RNase H-like" evidence="7">
    <location>
        <begin position="1"/>
        <end position="83"/>
    </location>
</feature>
<evidence type="ECO:0000313" key="9">
    <source>
        <dbReference type="Proteomes" id="UP000055048"/>
    </source>
</evidence>
<protein>
    <submittedName>
        <fullName evidence="8">Retrovirus-related Pol polyprotein from transposon</fullName>
    </submittedName>
</protein>
<evidence type="ECO:0000256" key="1">
    <source>
        <dbReference type="ARBA" id="ARBA00022679"/>
    </source>
</evidence>
<dbReference type="CDD" id="cd09274">
    <property type="entry name" value="RNase_HI_RT_Ty3"/>
    <property type="match status" value="1"/>
</dbReference>
<accession>A0A0V0TM76</accession>
<dbReference type="STRING" id="144512.A0A0V0TM76"/>
<dbReference type="InterPro" id="IPR043502">
    <property type="entry name" value="DNA/RNA_pol_sf"/>
</dbReference>
<organism evidence="8 9">
    <name type="scientific">Trichinella murrelli</name>
    <dbReference type="NCBI Taxonomy" id="144512"/>
    <lineage>
        <taxon>Eukaryota</taxon>
        <taxon>Metazoa</taxon>
        <taxon>Ecdysozoa</taxon>
        <taxon>Nematoda</taxon>
        <taxon>Enoplea</taxon>
        <taxon>Dorylaimia</taxon>
        <taxon>Trichinellida</taxon>
        <taxon>Trichinellidae</taxon>
        <taxon>Trichinella</taxon>
    </lineage>
</organism>
<dbReference type="OrthoDB" id="5919346at2759"/>
<keyword evidence="2" id="KW-0548">Nucleotidyltransferase</keyword>
<keyword evidence="5" id="KW-0378">Hydrolase</keyword>
<gene>
    <name evidence="8" type="primary">pol</name>
    <name evidence="8" type="ORF">T05_7092</name>
</gene>
<dbReference type="SUPFAM" id="SSF56672">
    <property type="entry name" value="DNA/RNA polymerases"/>
    <property type="match status" value="1"/>
</dbReference>
<dbReference type="InterPro" id="IPR050951">
    <property type="entry name" value="Retrovirus_Pol_polyprotein"/>
</dbReference>
<dbReference type="Proteomes" id="UP000055048">
    <property type="component" value="Unassembled WGS sequence"/>
</dbReference>
<dbReference type="PANTHER" id="PTHR37984:SF5">
    <property type="entry name" value="PROTEIN NYNRIN-LIKE"/>
    <property type="match status" value="1"/>
</dbReference>
<feature type="non-terminal residue" evidence="8">
    <location>
        <position position="251"/>
    </location>
</feature>
<dbReference type="GO" id="GO:0003676">
    <property type="term" value="F:nucleic acid binding"/>
    <property type="evidence" value="ECO:0007669"/>
    <property type="project" value="InterPro"/>
</dbReference>
<dbReference type="InterPro" id="IPR036397">
    <property type="entry name" value="RNaseH_sf"/>
</dbReference>